<keyword evidence="3 8" id="KW-0597">Phosphoprotein</keyword>
<dbReference type="Pfam" id="PF12833">
    <property type="entry name" value="HTH_18"/>
    <property type="match status" value="1"/>
</dbReference>
<protein>
    <submittedName>
        <fullName evidence="11">Response regulator</fullName>
    </submittedName>
</protein>
<dbReference type="PRINTS" id="PR00032">
    <property type="entry name" value="HTHARAC"/>
</dbReference>
<dbReference type="PROSITE" id="PS01124">
    <property type="entry name" value="HTH_ARAC_FAMILY_2"/>
    <property type="match status" value="1"/>
</dbReference>
<evidence type="ECO:0000256" key="3">
    <source>
        <dbReference type="ARBA" id="ARBA00022553"/>
    </source>
</evidence>
<dbReference type="Proteomes" id="UP001596028">
    <property type="component" value="Unassembled WGS sequence"/>
</dbReference>
<dbReference type="Gene3D" id="3.40.50.2300">
    <property type="match status" value="1"/>
</dbReference>
<feature type="modified residue" description="4-aspartylphosphate" evidence="8">
    <location>
        <position position="55"/>
    </location>
</feature>
<dbReference type="SMART" id="SM00448">
    <property type="entry name" value="REC"/>
    <property type="match status" value="1"/>
</dbReference>
<organism evidence="11 12">
    <name type="scientific">Cohnella hongkongensis</name>
    <dbReference type="NCBI Taxonomy" id="178337"/>
    <lineage>
        <taxon>Bacteria</taxon>
        <taxon>Bacillati</taxon>
        <taxon>Bacillota</taxon>
        <taxon>Bacilli</taxon>
        <taxon>Bacillales</taxon>
        <taxon>Paenibacillaceae</taxon>
        <taxon>Cohnella</taxon>
    </lineage>
</organism>
<comment type="caution">
    <text evidence="11">The sequence shown here is derived from an EMBL/GenBank/DDBJ whole genome shotgun (WGS) entry which is preliminary data.</text>
</comment>
<name>A0ABV9FJJ3_9BACL</name>
<keyword evidence="12" id="KW-1185">Reference proteome</keyword>
<dbReference type="PROSITE" id="PS50110">
    <property type="entry name" value="RESPONSE_REGULATORY"/>
    <property type="match status" value="1"/>
</dbReference>
<dbReference type="CDD" id="cd17536">
    <property type="entry name" value="REC_YesN-like"/>
    <property type="match status" value="1"/>
</dbReference>
<dbReference type="InterPro" id="IPR018060">
    <property type="entry name" value="HTH_AraC"/>
</dbReference>
<evidence type="ECO:0000256" key="5">
    <source>
        <dbReference type="ARBA" id="ARBA00023015"/>
    </source>
</evidence>
<dbReference type="InterPro" id="IPR011006">
    <property type="entry name" value="CheY-like_superfamily"/>
</dbReference>
<dbReference type="InterPro" id="IPR009057">
    <property type="entry name" value="Homeodomain-like_sf"/>
</dbReference>
<dbReference type="Pfam" id="PF00072">
    <property type="entry name" value="Response_reg"/>
    <property type="match status" value="1"/>
</dbReference>
<evidence type="ECO:0000313" key="11">
    <source>
        <dbReference type="EMBL" id="MFC4601423.1"/>
    </source>
</evidence>
<evidence type="ECO:0000256" key="7">
    <source>
        <dbReference type="ARBA" id="ARBA00023163"/>
    </source>
</evidence>
<evidence type="ECO:0000256" key="4">
    <source>
        <dbReference type="ARBA" id="ARBA00023012"/>
    </source>
</evidence>
<accession>A0ABV9FJJ3</accession>
<evidence type="ECO:0000259" key="10">
    <source>
        <dbReference type="PROSITE" id="PS50110"/>
    </source>
</evidence>
<gene>
    <name evidence="11" type="ORF">ACFO3S_24480</name>
</gene>
<evidence type="ECO:0000256" key="6">
    <source>
        <dbReference type="ARBA" id="ARBA00023125"/>
    </source>
</evidence>
<proteinExistence type="predicted"/>
<reference evidence="12" key="1">
    <citation type="journal article" date="2019" name="Int. J. Syst. Evol. Microbiol.">
        <title>The Global Catalogue of Microorganisms (GCM) 10K type strain sequencing project: providing services to taxonomists for standard genome sequencing and annotation.</title>
        <authorList>
            <consortium name="The Broad Institute Genomics Platform"/>
            <consortium name="The Broad Institute Genome Sequencing Center for Infectious Disease"/>
            <person name="Wu L."/>
            <person name="Ma J."/>
        </authorList>
    </citation>
    <scope>NUCLEOTIDE SEQUENCE [LARGE SCALE GENOMIC DNA]</scope>
    <source>
        <strain evidence="12">CCUG 49571</strain>
    </source>
</reference>
<dbReference type="InterPro" id="IPR041522">
    <property type="entry name" value="CdaR_GGDEF"/>
</dbReference>
<feature type="domain" description="Response regulatory" evidence="10">
    <location>
        <begin position="3"/>
        <end position="120"/>
    </location>
</feature>
<evidence type="ECO:0000256" key="8">
    <source>
        <dbReference type="PROSITE-ProRule" id="PRU00169"/>
    </source>
</evidence>
<dbReference type="InterPro" id="IPR001789">
    <property type="entry name" value="Sig_transdc_resp-reg_receiver"/>
</dbReference>
<dbReference type="Pfam" id="PF17853">
    <property type="entry name" value="GGDEF_2"/>
    <property type="match status" value="1"/>
</dbReference>
<evidence type="ECO:0000313" key="12">
    <source>
        <dbReference type="Proteomes" id="UP001596028"/>
    </source>
</evidence>
<dbReference type="SMART" id="SM00342">
    <property type="entry name" value="HTH_ARAC"/>
    <property type="match status" value="1"/>
</dbReference>
<dbReference type="SUPFAM" id="SSF52172">
    <property type="entry name" value="CheY-like"/>
    <property type="match status" value="1"/>
</dbReference>
<evidence type="ECO:0000256" key="1">
    <source>
        <dbReference type="ARBA" id="ARBA00004496"/>
    </source>
</evidence>
<dbReference type="SUPFAM" id="SSF46689">
    <property type="entry name" value="Homeodomain-like"/>
    <property type="match status" value="2"/>
</dbReference>
<dbReference type="PANTHER" id="PTHR42713:SF3">
    <property type="entry name" value="TRANSCRIPTIONAL REGULATORY PROTEIN HPTR"/>
    <property type="match status" value="1"/>
</dbReference>
<keyword evidence="7" id="KW-0804">Transcription</keyword>
<feature type="domain" description="HTH araC/xylS-type" evidence="9">
    <location>
        <begin position="427"/>
        <end position="525"/>
    </location>
</feature>
<dbReference type="InterPro" id="IPR020449">
    <property type="entry name" value="Tscrpt_reg_AraC-type_HTH"/>
</dbReference>
<dbReference type="EMBL" id="JBHSEP010000026">
    <property type="protein sequence ID" value="MFC4601423.1"/>
    <property type="molecule type" value="Genomic_DNA"/>
</dbReference>
<keyword evidence="2" id="KW-0963">Cytoplasm</keyword>
<sequence length="534" mass="60413">MPKLLIVDDDEYIRNGLKHLIDWENLGIEIVGEAEGGNEGYAMFLSKAPQLVLTDIRMPDGNGLELMERIREKNWNTHLIVLSGYDDFSYVRQAMKYQVEDYLLKPVDPGELEEIAKSCVAQIESRWMDEQIRRETFQLLRNNVLNRWVENRIEDEQLREKLDFLKIRVAHTRLVQAAVIGWKDAREGELTEAESNFRSFAIYNAMDELLAETGRGAAFLNASQQIVCLMFGEGKDAEAFADANLAWMRSASDRCAALLKTPWYCALGKPSDRLHLAHVSYNDALRLLDGMEQTGPVQCSDRRSLAAASPGAGSAAGDRESLAPALAGGRREEWEAALERDFAAALEQADPLAAAKYAASEWIAAVKETLRLLRAEEARRRLPEELFARPFASASIPAIRQDVLRLLEEVDAIVRELSAHEKNRLTVETERYLLEHYREELTLQMVAGELHVSPIYLGRLFKAETGEFFSDYLNRLRLEEAKRQLVQTSLKASEIASLCGFSDSNYFFRKFKQKVGLSPTEYRAAAGAGERLRE</sequence>
<dbReference type="InterPro" id="IPR051552">
    <property type="entry name" value="HptR"/>
</dbReference>
<keyword evidence="5" id="KW-0805">Transcription regulation</keyword>
<keyword evidence="4" id="KW-0902">Two-component regulatory system</keyword>
<evidence type="ECO:0000259" key="9">
    <source>
        <dbReference type="PROSITE" id="PS01124"/>
    </source>
</evidence>
<dbReference type="Gene3D" id="1.10.10.60">
    <property type="entry name" value="Homeodomain-like"/>
    <property type="match status" value="2"/>
</dbReference>
<keyword evidence="6" id="KW-0238">DNA-binding</keyword>
<comment type="subcellular location">
    <subcellularLocation>
        <location evidence="1">Cytoplasm</location>
    </subcellularLocation>
</comment>
<dbReference type="PANTHER" id="PTHR42713">
    <property type="entry name" value="HISTIDINE KINASE-RELATED"/>
    <property type="match status" value="1"/>
</dbReference>
<evidence type="ECO:0000256" key="2">
    <source>
        <dbReference type="ARBA" id="ARBA00022490"/>
    </source>
</evidence>
<dbReference type="RefSeq" id="WP_378101464.1">
    <property type="nucleotide sequence ID" value="NZ_JBHSEP010000026.1"/>
</dbReference>